<evidence type="ECO:0008006" key="4">
    <source>
        <dbReference type="Google" id="ProtNLM"/>
    </source>
</evidence>
<organism evidence="2 3">
    <name type="scientific">Rhizobium aquaticum</name>
    <dbReference type="NCBI Taxonomy" id="1549636"/>
    <lineage>
        <taxon>Bacteria</taxon>
        <taxon>Pseudomonadati</taxon>
        <taxon>Pseudomonadota</taxon>
        <taxon>Alphaproteobacteria</taxon>
        <taxon>Hyphomicrobiales</taxon>
        <taxon>Rhizobiaceae</taxon>
        <taxon>Rhizobium/Agrobacterium group</taxon>
        <taxon>Rhizobium</taxon>
    </lineage>
</organism>
<keyword evidence="3" id="KW-1185">Reference proteome</keyword>
<evidence type="ECO:0000313" key="3">
    <source>
        <dbReference type="Proteomes" id="UP001549047"/>
    </source>
</evidence>
<dbReference type="PROSITE" id="PS51257">
    <property type="entry name" value="PROKAR_LIPOPROTEIN"/>
    <property type="match status" value="1"/>
</dbReference>
<evidence type="ECO:0000256" key="1">
    <source>
        <dbReference type="SAM" id="SignalP"/>
    </source>
</evidence>
<dbReference type="Proteomes" id="UP001549047">
    <property type="component" value="Unassembled WGS sequence"/>
</dbReference>
<comment type="caution">
    <text evidence="2">The sequence shown here is derived from an EMBL/GenBank/DDBJ whole genome shotgun (WGS) entry which is preliminary data.</text>
</comment>
<accession>A0ABV2IY09</accession>
<reference evidence="2 3" key="1">
    <citation type="submission" date="2024-06" db="EMBL/GenBank/DDBJ databases">
        <title>Genomic Encyclopedia of Type Strains, Phase IV (KMG-IV): sequencing the most valuable type-strain genomes for metagenomic binning, comparative biology and taxonomic classification.</title>
        <authorList>
            <person name="Goeker M."/>
        </authorList>
    </citation>
    <scope>NUCLEOTIDE SEQUENCE [LARGE SCALE GENOMIC DNA]</scope>
    <source>
        <strain evidence="2 3">DSM 29780</strain>
    </source>
</reference>
<feature type="signal peptide" evidence="1">
    <location>
        <begin position="1"/>
        <end position="19"/>
    </location>
</feature>
<dbReference type="EMBL" id="JBEPMB010000001">
    <property type="protein sequence ID" value="MET3613387.1"/>
    <property type="molecule type" value="Genomic_DNA"/>
</dbReference>
<sequence>MKLKFLALAAVAASLSACATTGGSLGDPISSAWVGKSAGKFFAAYGPPLADDGTGSTFTWKGGYKRVRGDYKSCSATITVNGDYNIRSITITGDRQGEFSPSYCRELLAPASVVKTAPAPAPAKTAAKGPKPAKKS</sequence>
<proteinExistence type="predicted"/>
<feature type="chain" id="PRO_5046318174" description="Lipoprotein" evidence="1">
    <location>
        <begin position="20"/>
        <end position="136"/>
    </location>
</feature>
<protein>
    <recommendedName>
        <fullName evidence="4">Lipoprotein</fullName>
    </recommendedName>
</protein>
<gene>
    <name evidence="2" type="ORF">ABID16_001692</name>
</gene>
<name>A0ABV2IY09_9HYPH</name>
<evidence type="ECO:0000313" key="2">
    <source>
        <dbReference type="EMBL" id="MET3613387.1"/>
    </source>
</evidence>
<keyword evidence="1" id="KW-0732">Signal</keyword>